<feature type="compositionally biased region" description="Low complexity" evidence="1">
    <location>
        <begin position="24"/>
        <end position="35"/>
    </location>
</feature>
<feature type="region of interest" description="Disordered" evidence="1">
    <location>
        <begin position="24"/>
        <end position="58"/>
    </location>
</feature>
<comment type="caution">
    <text evidence="2">The sequence shown here is derived from an EMBL/GenBank/DDBJ whole genome shotgun (WGS) entry which is preliminary data.</text>
</comment>
<feature type="compositionally biased region" description="Polar residues" evidence="1">
    <location>
        <begin position="37"/>
        <end position="49"/>
    </location>
</feature>
<feature type="compositionally biased region" description="Basic and acidic residues" evidence="1">
    <location>
        <begin position="81"/>
        <end position="90"/>
    </location>
</feature>
<feature type="region of interest" description="Disordered" evidence="1">
    <location>
        <begin position="75"/>
        <end position="231"/>
    </location>
</feature>
<feature type="compositionally biased region" description="Polar residues" evidence="1">
    <location>
        <begin position="159"/>
        <end position="173"/>
    </location>
</feature>
<evidence type="ECO:0000313" key="3">
    <source>
        <dbReference type="Proteomes" id="UP001302602"/>
    </source>
</evidence>
<accession>A0AAN6Z914</accession>
<name>A0AAN6Z914_9PEZI</name>
<dbReference type="AlphaFoldDB" id="A0AAN6Z914"/>
<keyword evidence="3" id="KW-1185">Reference proteome</keyword>
<reference evidence="2" key="2">
    <citation type="submission" date="2023-05" db="EMBL/GenBank/DDBJ databases">
        <authorList>
            <consortium name="Lawrence Berkeley National Laboratory"/>
            <person name="Steindorff A."/>
            <person name="Hensen N."/>
            <person name="Bonometti L."/>
            <person name="Westerberg I."/>
            <person name="Brannstrom I.O."/>
            <person name="Guillou S."/>
            <person name="Cros-Aarteil S."/>
            <person name="Calhoun S."/>
            <person name="Haridas S."/>
            <person name="Kuo A."/>
            <person name="Mondo S."/>
            <person name="Pangilinan J."/>
            <person name="Riley R."/>
            <person name="Labutti K."/>
            <person name="Andreopoulos B."/>
            <person name="Lipzen A."/>
            <person name="Chen C."/>
            <person name="Yanf M."/>
            <person name="Daum C."/>
            <person name="Ng V."/>
            <person name="Clum A."/>
            <person name="Ohm R."/>
            <person name="Martin F."/>
            <person name="Silar P."/>
            <person name="Natvig D."/>
            <person name="Lalanne C."/>
            <person name="Gautier V."/>
            <person name="Ament-Velasquez S.L."/>
            <person name="Kruys A."/>
            <person name="Hutchinson M.I."/>
            <person name="Powell A.J."/>
            <person name="Barry K."/>
            <person name="Miller A.N."/>
            <person name="Grigoriev I.V."/>
            <person name="Debuchy R."/>
            <person name="Gladieux P."/>
            <person name="Thoren M.H."/>
            <person name="Johannesson H."/>
        </authorList>
    </citation>
    <scope>NUCLEOTIDE SEQUENCE</scope>
    <source>
        <strain evidence="2">CBS 731.68</strain>
    </source>
</reference>
<feature type="compositionally biased region" description="Low complexity" evidence="1">
    <location>
        <begin position="139"/>
        <end position="149"/>
    </location>
</feature>
<organism evidence="2 3">
    <name type="scientific">Parathielavia appendiculata</name>
    <dbReference type="NCBI Taxonomy" id="2587402"/>
    <lineage>
        <taxon>Eukaryota</taxon>
        <taxon>Fungi</taxon>
        <taxon>Dikarya</taxon>
        <taxon>Ascomycota</taxon>
        <taxon>Pezizomycotina</taxon>
        <taxon>Sordariomycetes</taxon>
        <taxon>Sordariomycetidae</taxon>
        <taxon>Sordariales</taxon>
        <taxon>Chaetomiaceae</taxon>
        <taxon>Parathielavia</taxon>
    </lineage>
</organism>
<feature type="compositionally biased region" description="Polar residues" evidence="1">
    <location>
        <begin position="96"/>
        <end position="132"/>
    </location>
</feature>
<proteinExistence type="predicted"/>
<dbReference type="GeneID" id="87832690"/>
<sequence length="272" mass="28660">MSSANSNPPSTTSDDSSWLLISSTSTSSDVSYVPSEAGSSEQHYSINPSRNRRRIERAEESLYQLESCRAMSSGTFSTANRAREAHETARTDSVPLLNSSDTPRSAPTTKLPSNMTRTRNTHSSPRGQTSASREFASPGAAWGSRAESSAGRRRHEDGSSAQDWSSVAATVDSSGPARREEPGGGGSVTARAYGSGSSADSGSGAGSSSSARRESSGGAGLTERNVSQASEFYEQVRRNRDKISEPEQAQTRVAAAQAELAEINKKLSDGGR</sequence>
<dbReference type="Proteomes" id="UP001302602">
    <property type="component" value="Unassembled WGS sequence"/>
</dbReference>
<feature type="compositionally biased region" description="Low complexity" evidence="1">
    <location>
        <begin position="190"/>
        <end position="210"/>
    </location>
</feature>
<evidence type="ECO:0000256" key="1">
    <source>
        <dbReference type="SAM" id="MobiDB-lite"/>
    </source>
</evidence>
<gene>
    <name evidence="2" type="ORF">N657DRAFT_676761</name>
</gene>
<evidence type="ECO:0000313" key="2">
    <source>
        <dbReference type="EMBL" id="KAK4129083.1"/>
    </source>
</evidence>
<protein>
    <submittedName>
        <fullName evidence="2">Uncharacterized protein</fullName>
    </submittedName>
</protein>
<dbReference type="EMBL" id="MU853223">
    <property type="protein sequence ID" value="KAK4129083.1"/>
    <property type="molecule type" value="Genomic_DNA"/>
</dbReference>
<dbReference type="RefSeq" id="XP_062652854.1">
    <property type="nucleotide sequence ID" value="XM_062795922.1"/>
</dbReference>
<reference evidence="2" key="1">
    <citation type="journal article" date="2023" name="Mol. Phylogenet. Evol.">
        <title>Genome-scale phylogeny and comparative genomics of the fungal order Sordariales.</title>
        <authorList>
            <person name="Hensen N."/>
            <person name="Bonometti L."/>
            <person name="Westerberg I."/>
            <person name="Brannstrom I.O."/>
            <person name="Guillou S."/>
            <person name="Cros-Aarteil S."/>
            <person name="Calhoun S."/>
            <person name="Haridas S."/>
            <person name="Kuo A."/>
            <person name="Mondo S."/>
            <person name="Pangilinan J."/>
            <person name="Riley R."/>
            <person name="LaButti K."/>
            <person name="Andreopoulos B."/>
            <person name="Lipzen A."/>
            <person name="Chen C."/>
            <person name="Yan M."/>
            <person name="Daum C."/>
            <person name="Ng V."/>
            <person name="Clum A."/>
            <person name="Steindorff A."/>
            <person name="Ohm R.A."/>
            <person name="Martin F."/>
            <person name="Silar P."/>
            <person name="Natvig D.O."/>
            <person name="Lalanne C."/>
            <person name="Gautier V."/>
            <person name="Ament-Velasquez S.L."/>
            <person name="Kruys A."/>
            <person name="Hutchinson M.I."/>
            <person name="Powell A.J."/>
            <person name="Barry K."/>
            <person name="Miller A.N."/>
            <person name="Grigoriev I.V."/>
            <person name="Debuchy R."/>
            <person name="Gladieux P."/>
            <person name="Hiltunen Thoren M."/>
            <person name="Johannesson H."/>
        </authorList>
    </citation>
    <scope>NUCLEOTIDE SEQUENCE</scope>
    <source>
        <strain evidence="2">CBS 731.68</strain>
    </source>
</reference>